<comment type="caution">
    <text evidence="7">The sequence shown here is derived from an EMBL/GenBank/DDBJ whole genome shotgun (WGS) entry which is preliminary data.</text>
</comment>
<comment type="similarity">
    <text evidence="1">Belongs to the peptidase S9C family.</text>
</comment>
<dbReference type="EMBL" id="LNQE01000771">
    <property type="protein sequence ID" value="KUG25094.1"/>
    <property type="molecule type" value="Genomic_DNA"/>
</dbReference>
<keyword evidence="5" id="KW-0720">Serine protease</keyword>
<dbReference type="AlphaFoldDB" id="A0A0W8FW61"/>
<keyword evidence="4" id="KW-0378">Hydrolase</keyword>
<evidence type="ECO:0000256" key="1">
    <source>
        <dbReference type="ARBA" id="ARBA00010040"/>
    </source>
</evidence>
<dbReference type="InterPro" id="IPR029058">
    <property type="entry name" value="AB_hydrolase_fold"/>
</dbReference>
<keyword evidence="2" id="KW-0645">Protease</keyword>
<dbReference type="Gene3D" id="3.40.50.1820">
    <property type="entry name" value="alpha/beta hydrolase"/>
    <property type="match status" value="1"/>
</dbReference>
<dbReference type="SUPFAM" id="SSF82171">
    <property type="entry name" value="DPP6 N-terminal domain-like"/>
    <property type="match status" value="1"/>
</dbReference>
<dbReference type="InterPro" id="IPR011042">
    <property type="entry name" value="6-blade_b-propeller_TolB-like"/>
</dbReference>
<dbReference type="FunFam" id="3.40.50.1820:FF:000028">
    <property type="entry name" value="S9 family peptidase"/>
    <property type="match status" value="1"/>
</dbReference>
<gene>
    <name evidence="7" type="ORF">ASZ90_005082</name>
</gene>
<keyword evidence="3" id="KW-0732">Signal</keyword>
<dbReference type="PANTHER" id="PTHR42776">
    <property type="entry name" value="SERINE PEPTIDASE S9 FAMILY MEMBER"/>
    <property type="match status" value="1"/>
</dbReference>
<protein>
    <submittedName>
        <fullName evidence="7">Alanyl dipeptidyl peptidase</fullName>
    </submittedName>
</protein>
<dbReference type="Pfam" id="PF07676">
    <property type="entry name" value="PD40"/>
    <property type="match status" value="1"/>
</dbReference>
<accession>A0A0W8FW61</accession>
<proteinExistence type="inferred from homology"/>
<sequence length="679" mass="77525">MRRLFIIIFVLLLSILQLSAQDKQPISIDDLWAMKRLGSFDISPDGKTIAYDQTTYSFETNKGNTDIYLIDADGNNLRPFKNSEVNESSPKFSPDGKLSFQRGGQLWIADTDGSNEKQLTDLYTGASGIVWASDGSKFLFTSSVWTECATQDCNKQKDEEQANRGYEAEIFDDLLFRHWNDWRGPKRSHLFLMDLQKNEYFDLTLGIDTDIPTLALGSSQDYAVSPDGKEAAFVMNATGKQAINTNNDVFIVSLENLQKGEAPEIKKISVSEGNDNQPVYSPDGKYIAFRSMARAGFEADKQTLVLYDRKTGKLNDISEHIDLSIGKIVWADDSKSVYFDSANKVYNSVYRIDIESKELELIYEPHSNSNITLSSNGSKLFFKQQRNNLPYEIFSIGTGGSNFQQISYVNNEVLSNLEFGEMETFWSEGAEGVQVQSILIKPPFFDPNKKYPMIFLVHGGPQGNWSDDFHFRWNMQMFASPGYVVVAPNPRGSTGYGQKFTDEISQDWGGKVYVDLMNAYDYAVDNFDFIDAENTFAAGASYGGYMIAWIAGHTDRFNALVCHAGVYNLESMWGSTEELWFPEWEFGGTPWQNRTLYQKWSPHMYAENFKTPTLVVHGAYDFRVPEAQAFQFFTTLQRLEVESKFLYFPDETHFVAKPRNARLWWNTLYDWFENYKTEK</sequence>
<evidence type="ECO:0000313" key="7">
    <source>
        <dbReference type="EMBL" id="KUG25094.1"/>
    </source>
</evidence>
<reference evidence="7" key="1">
    <citation type="journal article" date="2015" name="Proc. Natl. Acad. Sci. U.S.A.">
        <title>Networks of energetic and metabolic interactions define dynamics in microbial communities.</title>
        <authorList>
            <person name="Embree M."/>
            <person name="Liu J.K."/>
            <person name="Al-Bassam M.M."/>
            <person name="Zengler K."/>
        </authorList>
    </citation>
    <scope>NUCLEOTIDE SEQUENCE</scope>
</reference>
<evidence type="ECO:0000256" key="2">
    <source>
        <dbReference type="ARBA" id="ARBA00022670"/>
    </source>
</evidence>
<dbReference type="PANTHER" id="PTHR42776:SF13">
    <property type="entry name" value="DIPEPTIDYL-PEPTIDASE 5"/>
    <property type="match status" value="1"/>
</dbReference>
<dbReference type="InterPro" id="IPR001375">
    <property type="entry name" value="Peptidase_S9_cat"/>
</dbReference>
<name>A0A0W8FW61_9ZZZZ</name>
<dbReference type="GO" id="GO:0006508">
    <property type="term" value="P:proteolysis"/>
    <property type="evidence" value="ECO:0007669"/>
    <property type="project" value="UniProtKB-KW"/>
</dbReference>
<evidence type="ECO:0000256" key="4">
    <source>
        <dbReference type="ARBA" id="ARBA00022801"/>
    </source>
</evidence>
<evidence type="ECO:0000256" key="5">
    <source>
        <dbReference type="ARBA" id="ARBA00022825"/>
    </source>
</evidence>
<dbReference type="Pfam" id="PF00326">
    <property type="entry name" value="Peptidase_S9"/>
    <property type="match status" value="1"/>
</dbReference>
<evidence type="ECO:0000256" key="3">
    <source>
        <dbReference type="ARBA" id="ARBA00022729"/>
    </source>
</evidence>
<organism evidence="7">
    <name type="scientific">hydrocarbon metagenome</name>
    <dbReference type="NCBI Taxonomy" id="938273"/>
    <lineage>
        <taxon>unclassified sequences</taxon>
        <taxon>metagenomes</taxon>
        <taxon>ecological metagenomes</taxon>
    </lineage>
</organism>
<dbReference type="InterPro" id="IPR011659">
    <property type="entry name" value="WD40"/>
</dbReference>
<feature type="domain" description="Peptidase S9 prolyl oligopeptidase catalytic" evidence="6">
    <location>
        <begin position="470"/>
        <end position="675"/>
    </location>
</feature>
<dbReference type="SUPFAM" id="SSF53474">
    <property type="entry name" value="alpha/beta-Hydrolases"/>
    <property type="match status" value="1"/>
</dbReference>
<evidence type="ECO:0000259" key="6">
    <source>
        <dbReference type="Pfam" id="PF00326"/>
    </source>
</evidence>
<dbReference type="Gene3D" id="2.120.10.30">
    <property type="entry name" value="TolB, C-terminal domain"/>
    <property type="match status" value="2"/>
</dbReference>
<dbReference type="GO" id="GO:0004252">
    <property type="term" value="F:serine-type endopeptidase activity"/>
    <property type="evidence" value="ECO:0007669"/>
    <property type="project" value="TreeGrafter"/>
</dbReference>